<evidence type="ECO:0000313" key="2">
    <source>
        <dbReference type="Proteomes" id="UP001597092"/>
    </source>
</evidence>
<comment type="caution">
    <text evidence="1">The sequence shown here is derived from an EMBL/GenBank/DDBJ whole genome shotgun (WGS) entry which is preliminary data.</text>
</comment>
<dbReference type="InterPro" id="IPR018391">
    <property type="entry name" value="PQQ_b-propeller_rpt"/>
</dbReference>
<protein>
    <recommendedName>
        <fullName evidence="3">PQQ-like domain-containing protein</fullName>
    </recommendedName>
</protein>
<dbReference type="Gene3D" id="2.130.10.10">
    <property type="entry name" value="YVTN repeat-like/Quinoprotein amine dehydrogenase"/>
    <property type="match status" value="1"/>
</dbReference>
<dbReference type="AlphaFoldDB" id="A0ABD6DXP4"/>
<dbReference type="SMART" id="SM00564">
    <property type="entry name" value="PQQ"/>
    <property type="match status" value="1"/>
</dbReference>
<name>A0ABD6DXP4_9EURY</name>
<gene>
    <name evidence="1" type="ORF">ACFSAS_08995</name>
</gene>
<proteinExistence type="predicted"/>
<evidence type="ECO:0000313" key="1">
    <source>
        <dbReference type="EMBL" id="MFD1685745.1"/>
    </source>
</evidence>
<dbReference type="EMBL" id="JBHUDP010000002">
    <property type="protein sequence ID" value="MFD1685745.1"/>
    <property type="molecule type" value="Genomic_DNA"/>
</dbReference>
<reference evidence="1 2" key="1">
    <citation type="journal article" date="2019" name="Int. J. Syst. Evol. Microbiol.">
        <title>The Global Catalogue of Microorganisms (GCM) 10K type strain sequencing project: providing services to taxonomists for standard genome sequencing and annotation.</title>
        <authorList>
            <consortium name="The Broad Institute Genomics Platform"/>
            <consortium name="The Broad Institute Genome Sequencing Center for Infectious Disease"/>
            <person name="Wu L."/>
            <person name="Ma J."/>
        </authorList>
    </citation>
    <scope>NUCLEOTIDE SEQUENCE [LARGE SCALE GENOMIC DNA]</scope>
    <source>
        <strain evidence="1 2">CGMCC 1.10387</strain>
    </source>
</reference>
<dbReference type="Proteomes" id="UP001597092">
    <property type="component" value="Unassembled WGS sequence"/>
</dbReference>
<dbReference type="SUPFAM" id="SSF50998">
    <property type="entry name" value="Quinoprotein alcohol dehydrogenase-like"/>
    <property type="match status" value="1"/>
</dbReference>
<sequence>MSHVPVNRRKLLKTVAGGAVLTGTASGATPDSDSVATEKTVYFGAGERVYAVDAATGESVWTFSPEGESRAGVTSRE</sequence>
<dbReference type="InterPro" id="IPR015943">
    <property type="entry name" value="WD40/YVTN_repeat-like_dom_sf"/>
</dbReference>
<dbReference type="RefSeq" id="WP_256306178.1">
    <property type="nucleotide sequence ID" value="NZ_JANHAW010000001.1"/>
</dbReference>
<dbReference type="InterPro" id="IPR011047">
    <property type="entry name" value="Quinoprotein_ADH-like_sf"/>
</dbReference>
<dbReference type="PROSITE" id="PS51318">
    <property type="entry name" value="TAT"/>
    <property type="match status" value="1"/>
</dbReference>
<evidence type="ECO:0008006" key="3">
    <source>
        <dbReference type="Google" id="ProtNLM"/>
    </source>
</evidence>
<accession>A0ABD6DXP4</accession>
<keyword evidence="2" id="KW-1185">Reference proteome</keyword>
<dbReference type="InterPro" id="IPR006311">
    <property type="entry name" value="TAT_signal"/>
</dbReference>
<organism evidence="1 2">
    <name type="scientific">Halobellus litoreus</name>
    <dbReference type="NCBI Taxonomy" id="755310"/>
    <lineage>
        <taxon>Archaea</taxon>
        <taxon>Methanobacteriati</taxon>
        <taxon>Methanobacteriota</taxon>
        <taxon>Stenosarchaea group</taxon>
        <taxon>Halobacteria</taxon>
        <taxon>Halobacteriales</taxon>
        <taxon>Haloferacaceae</taxon>
        <taxon>Halobellus</taxon>
    </lineage>
</organism>